<dbReference type="EMBL" id="CP019124">
    <property type="protein sequence ID" value="APX89973.1"/>
    <property type="molecule type" value="Genomic_DNA"/>
</dbReference>
<accession>A0A2M9DBD9</accession>
<gene>
    <name evidence="2" type="ORF">BV394_09785</name>
</gene>
<protein>
    <recommendedName>
        <fullName evidence="1">Glycosyl transferase family 1 domain-containing protein</fullName>
    </recommendedName>
</protein>
<organism evidence="2 3">
    <name type="scientific">Brevirhabdus pacifica</name>
    <dbReference type="NCBI Taxonomy" id="1267768"/>
    <lineage>
        <taxon>Bacteria</taxon>
        <taxon>Pseudomonadati</taxon>
        <taxon>Pseudomonadota</taxon>
        <taxon>Alphaproteobacteria</taxon>
        <taxon>Rhodobacterales</taxon>
        <taxon>Paracoccaceae</taxon>
        <taxon>Brevirhabdus</taxon>
    </lineage>
</organism>
<dbReference type="Proteomes" id="UP000187266">
    <property type="component" value="Chromosome"/>
</dbReference>
<evidence type="ECO:0000313" key="2">
    <source>
        <dbReference type="EMBL" id="APX89973.1"/>
    </source>
</evidence>
<dbReference type="Pfam" id="PF00534">
    <property type="entry name" value="Glycos_transf_1"/>
    <property type="match status" value="1"/>
</dbReference>
<sequence length="359" mass="40417">MSDAAAPRADTDYRADNAPQRILHMHFGKEGGAERFFVNLARAFDERGIEQRFVIRPNRSFLPALQAMGPVMQNDYRRLSLSAPFLTWRVHRMIREWQPDVIMAWMSRSSRLIPDYPPAFKVTRLGDYPRHLKHFRHNDAIITNAPGMAEACRELGWEGGLHIVSNFPREVTPVAIDRASLDTPEDAFVVAGTGRFVRRKGFDTLIRAVAAIPDAWLWLAGEGTEDANLRALVDELGMAGRTRFTGWVDEPMHIVAAADAYCMPSRHEPLGNVILESWRAGVPTVTTRSEGPSWFVEDGKDALMVDIDDTEAMTAAFLRLRDDPALGRTLVENASAKLAARFTKERIVDEYLDLFARRG</sequence>
<feature type="domain" description="Glycosyl transferase family 1" evidence="1">
    <location>
        <begin position="177"/>
        <end position="335"/>
    </location>
</feature>
<dbReference type="OrthoDB" id="529131at2"/>
<dbReference type="AlphaFoldDB" id="A0A1U7DJA9"/>
<name>A0A1U7DJA9_9RHOB</name>
<keyword evidence="3" id="KW-1185">Reference proteome</keyword>
<dbReference type="PANTHER" id="PTHR12526">
    <property type="entry name" value="GLYCOSYLTRANSFERASE"/>
    <property type="match status" value="1"/>
</dbReference>
<dbReference type="InterPro" id="IPR001296">
    <property type="entry name" value="Glyco_trans_1"/>
</dbReference>
<dbReference type="GO" id="GO:0016757">
    <property type="term" value="F:glycosyltransferase activity"/>
    <property type="evidence" value="ECO:0007669"/>
    <property type="project" value="InterPro"/>
</dbReference>
<dbReference type="CDD" id="cd03811">
    <property type="entry name" value="GT4_GT28_WabH-like"/>
    <property type="match status" value="1"/>
</dbReference>
<dbReference type="Gene3D" id="3.40.50.2000">
    <property type="entry name" value="Glycogen Phosphorylase B"/>
    <property type="match status" value="2"/>
</dbReference>
<evidence type="ECO:0000259" key="1">
    <source>
        <dbReference type="Pfam" id="PF00534"/>
    </source>
</evidence>
<dbReference type="STRING" id="1267768.BV394_09785"/>
<evidence type="ECO:0000313" key="3">
    <source>
        <dbReference type="Proteomes" id="UP000187266"/>
    </source>
</evidence>
<dbReference type="SUPFAM" id="SSF53756">
    <property type="entry name" value="UDP-Glycosyltransferase/glycogen phosphorylase"/>
    <property type="match status" value="1"/>
</dbReference>
<dbReference type="RefSeq" id="WP_076979994.1">
    <property type="nucleotide sequence ID" value="NZ_CP019124.1"/>
</dbReference>
<reference evidence="2 3" key="1">
    <citation type="submission" date="2017-01" db="EMBL/GenBank/DDBJ databases">
        <title>Genomic analysis of Xuhuaishuia manganoxidans DY6-4.</title>
        <authorList>
            <person name="Wang X."/>
        </authorList>
    </citation>
    <scope>NUCLEOTIDE SEQUENCE [LARGE SCALE GENOMIC DNA]</scope>
    <source>
        <strain evidence="2 3">DY6-4</strain>
    </source>
</reference>
<accession>A0A1U7DJA9</accession>
<proteinExistence type="predicted"/>